<dbReference type="PANTHER" id="PTHR23519:SF1">
    <property type="entry name" value="AUTOPHAGY-RELATED PROTEIN 22"/>
    <property type="match status" value="1"/>
</dbReference>
<dbReference type="PANTHER" id="PTHR23519">
    <property type="entry name" value="AUTOPHAGY-RELATED PROTEIN 22"/>
    <property type="match status" value="1"/>
</dbReference>
<feature type="transmembrane region" description="Helical" evidence="6">
    <location>
        <begin position="141"/>
        <end position="164"/>
    </location>
</feature>
<evidence type="ECO:0000256" key="6">
    <source>
        <dbReference type="SAM" id="Phobius"/>
    </source>
</evidence>
<proteinExistence type="predicted"/>
<dbReference type="InterPro" id="IPR050495">
    <property type="entry name" value="ATG22/LtaA_families"/>
</dbReference>
<dbReference type="InterPro" id="IPR036259">
    <property type="entry name" value="MFS_trans_sf"/>
</dbReference>
<feature type="transmembrane region" description="Helical" evidence="6">
    <location>
        <begin position="418"/>
        <end position="437"/>
    </location>
</feature>
<dbReference type="OrthoDB" id="9768783at2"/>
<dbReference type="EMBL" id="LSCV01000021">
    <property type="protein sequence ID" value="KXB40985.1"/>
    <property type="molecule type" value="Genomic_DNA"/>
</dbReference>
<dbReference type="InterPro" id="IPR020846">
    <property type="entry name" value="MFS_dom"/>
</dbReference>
<feature type="transmembrane region" description="Helical" evidence="6">
    <location>
        <begin position="327"/>
        <end position="347"/>
    </location>
</feature>
<gene>
    <name evidence="8" type="ORF">HMPREF1872_00763</name>
</gene>
<evidence type="ECO:0000256" key="1">
    <source>
        <dbReference type="ARBA" id="ARBA00004651"/>
    </source>
</evidence>
<comment type="caution">
    <text evidence="8">The sequence shown here is derived from an EMBL/GenBank/DDBJ whole genome shotgun (WGS) entry which is preliminary data.</text>
</comment>
<dbReference type="AlphaFoldDB" id="A0A133YCR1"/>
<protein>
    <submittedName>
        <fullName evidence="8">Transporter, major facilitator family protein</fullName>
    </submittedName>
</protein>
<feature type="transmembrane region" description="Helical" evidence="6">
    <location>
        <begin position="114"/>
        <end position="135"/>
    </location>
</feature>
<dbReference type="STRING" id="1497955.HMPREF1872_00763"/>
<feature type="transmembrane region" description="Helical" evidence="6">
    <location>
        <begin position="176"/>
        <end position="197"/>
    </location>
</feature>
<evidence type="ECO:0000259" key="7">
    <source>
        <dbReference type="PROSITE" id="PS50850"/>
    </source>
</evidence>
<dbReference type="GO" id="GO:0022857">
    <property type="term" value="F:transmembrane transporter activity"/>
    <property type="evidence" value="ECO:0007669"/>
    <property type="project" value="InterPro"/>
</dbReference>
<feature type="domain" description="Major facilitator superfamily (MFS) profile" evidence="7">
    <location>
        <begin position="1"/>
        <end position="442"/>
    </location>
</feature>
<name>A0A133YCR1_9FIRM</name>
<dbReference type="Pfam" id="PF11700">
    <property type="entry name" value="ATG22"/>
    <property type="match status" value="1"/>
</dbReference>
<feature type="transmembrane region" description="Helical" evidence="6">
    <location>
        <begin position="387"/>
        <end position="412"/>
    </location>
</feature>
<feature type="transmembrane region" description="Helical" evidence="6">
    <location>
        <begin position="259"/>
        <end position="285"/>
    </location>
</feature>
<evidence type="ECO:0000256" key="5">
    <source>
        <dbReference type="ARBA" id="ARBA00023136"/>
    </source>
</evidence>
<comment type="subcellular location">
    <subcellularLocation>
        <location evidence="1">Cell membrane</location>
        <topology evidence="1">Multi-pass membrane protein</topology>
    </subcellularLocation>
</comment>
<evidence type="ECO:0000313" key="9">
    <source>
        <dbReference type="Proteomes" id="UP000070080"/>
    </source>
</evidence>
<organism evidence="8 9">
    <name type="scientific">Amygdalobacter nucleatus</name>
    <dbReference type="NCBI Taxonomy" id="3029274"/>
    <lineage>
        <taxon>Bacteria</taxon>
        <taxon>Bacillati</taxon>
        <taxon>Bacillota</taxon>
        <taxon>Clostridia</taxon>
        <taxon>Eubacteriales</taxon>
        <taxon>Oscillospiraceae</taxon>
        <taxon>Amygdalobacter</taxon>
    </lineage>
</organism>
<dbReference type="PROSITE" id="PS50850">
    <property type="entry name" value="MFS"/>
    <property type="match status" value="1"/>
</dbReference>
<keyword evidence="4 6" id="KW-1133">Transmembrane helix</keyword>
<evidence type="ECO:0000256" key="4">
    <source>
        <dbReference type="ARBA" id="ARBA00022989"/>
    </source>
</evidence>
<dbReference type="GO" id="GO:0005886">
    <property type="term" value="C:plasma membrane"/>
    <property type="evidence" value="ECO:0007669"/>
    <property type="project" value="UniProtKB-SubCell"/>
</dbReference>
<keyword evidence="3 6" id="KW-0812">Transmembrane</keyword>
<keyword evidence="5 6" id="KW-0472">Membrane</keyword>
<keyword evidence="2" id="KW-0813">Transport</keyword>
<dbReference type="SUPFAM" id="SSF103473">
    <property type="entry name" value="MFS general substrate transporter"/>
    <property type="match status" value="1"/>
</dbReference>
<feature type="transmembrane region" description="Helical" evidence="6">
    <location>
        <begin position="297"/>
        <end position="320"/>
    </location>
</feature>
<sequence>MTAFDQQLNEPLKSRKDIWVRRKIIGQKRPEELIAKERTRREWSWMLYDVGNSAFSVAISTAAFPAFIGIIANSEAQMRLGWFNSISSIILALISPILGTLAEFRGYKKKMFTFFALFGILTTMLLAVIPANLWYTICLAYVLTNVCYNASIIFYDAFLVDSVVKERMDKISSYGFAWGYITSIIPFGISLAIIYMLGMSNPLGYQICFLITGAWWLIFTIPMLIDVQQVYWSPKPEHALLHSFKEIYQTFKDISKYKVAFIFLVAYFFYIDGVDTIISMVVPYVQSVLGQDVVNTALLLVILLGTQIVAFPFAILYGWLTKFFTPIRLIQVAMLPYLFTVCTGMFMSNVWHLLIMSTLIASSQGGIQALSRSYFAQVIPPEKNNEFFGFYNIFGRFAAIMGPALMSLIGWLTGKPRLTILAVVPLFIIGFVITLFLPKEMPSELKAN</sequence>
<keyword evidence="9" id="KW-1185">Reference proteome</keyword>
<evidence type="ECO:0000313" key="8">
    <source>
        <dbReference type="EMBL" id="KXB40985.1"/>
    </source>
</evidence>
<evidence type="ECO:0000256" key="3">
    <source>
        <dbReference type="ARBA" id="ARBA00022692"/>
    </source>
</evidence>
<reference evidence="9" key="1">
    <citation type="submission" date="2016-01" db="EMBL/GenBank/DDBJ databases">
        <authorList>
            <person name="Mitreva M."/>
            <person name="Pepin K.H."/>
            <person name="Mihindukulasuriya K.A."/>
            <person name="Fulton R."/>
            <person name="Fronick C."/>
            <person name="O'Laughlin M."/>
            <person name="Miner T."/>
            <person name="Herter B."/>
            <person name="Rosa B.A."/>
            <person name="Cordes M."/>
            <person name="Tomlinson C."/>
            <person name="Wollam A."/>
            <person name="Palsikar V.B."/>
            <person name="Mardis E.R."/>
            <person name="Wilson R.K."/>
        </authorList>
    </citation>
    <scope>NUCLEOTIDE SEQUENCE [LARGE SCALE GENOMIC DNA]</scope>
    <source>
        <strain evidence="9">KA00274</strain>
    </source>
</reference>
<feature type="transmembrane region" description="Helical" evidence="6">
    <location>
        <begin position="203"/>
        <end position="225"/>
    </location>
</feature>
<feature type="transmembrane region" description="Helical" evidence="6">
    <location>
        <begin position="46"/>
        <end position="70"/>
    </location>
</feature>
<evidence type="ECO:0000256" key="2">
    <source>
        <dbReference type="ARBA" id="ARBA00022448"/>
    </source>
</evidence>
<dbReference type="Proteomes" id="UP000070080">
    <property type="component" value="Unassembled WGS sequence"/>
</dbReference>
<dbReference type="InterPro" id="IPR024671">
    <property type="entry name" value="Atg22-like"/>
</dbReference>
<accession>A0A133YCR1</accession>
<dbReference type="Gene3D" id="1.20.1250.20">
    <property type="entry name" value="MFS general substrate transporter like domains"/>
    <property type="match status" value="1"/>
</dbReference>
<dbReference type="RefSeq" id="WP_082714323.1">
    <property type="nucleotide sequence ID" value="NZ_JARFNM010000001.1"/>
</dbReference>
<feature type="transmembrane region" description="Helical" evidence="6">
    <location>
        <begin position="82"/>
        <end position="102"/>
    </location>
</feature>